<dbReference type="Pfam" id="PF00072">
    <property type="entry name" value="Response_reg"/>
    <property type="match status" value="1"/>
</dbReference>
<dbReference type="PANTHER" id="PTHR32071">
    <property type="entry name" value="TRANSCRIPTIONAL REGULATORY PROTEIN"/>
    <property type="match status" value="1"/>
</dbReference>
<dbReference type="Pfam" id="PF25601">
    <property type="entry name" value="AAA_lid_14"/>
    <property type="match status" value="1"/>
</dbReference>
<feature type="modified residue" description="4-aspartylphosphate" evidence="5">
    <location>
        <position position="52"/>
    </location>
</feature>
<dbReference type="SMART" id="SM00382">
    <property type="entry name" value="AAA"/>
    <property type="match status" value="1"/>
</dbReference>
<dbReference type="Pfam" id="PF00158">
    <property type="entry name" value="Sigma54_activat"/>
    <property type="match status" value="1"/>
</dbReference>
<dbReference type="Pfam" id="PF02954">
    <property type="entry name" value="HTH_8"/>
    <property type="match status" value="1"/>
</dbReference>
<gene>
    <name evidence="8" type="ORF">SAMN05444412_103352</name>
</gene>
<dbReference type="InterPro" id="IPR002197">
    <property type="entry name" value="HTH_Fis"/>
</dbReference>
<evidence type="ECO:0000256" key="5">
    <source>
        <dbReference type="PROSITE-ProRule" id="PRU00169"/>
    </source>
</evidence>
<protein>
    <submittedName>
        <fullName evidence="8">Two-component system, NtrC family, response regulator HydG</fullName>
    </submittedName>
</protein>
<evidence type="ECO:0000259" key="7">
    <source>
        <dbReference type="PROSITE" id="PS50110"/>
    </source>
</evidence>
<feature type="domain" description="Sigma-54 factor interaction" evidence="6">
    <location>
        <begin position="139"/>
        <end position="368"/>
    </location>
</feature>
<dbReference type="RefSeq" id="WP_019597313.1">
    <property type="nucleotide sequence ID" value="NZ_FNQC01000003.1"/>
</dbReference>
<keyword evidence="5" id="KW-0597">Phosphoprotein</keyword>
<reference evidence="8 9" key="1">
    <citation type="submission" date="2016-10" db="EMBL/GenBank/DDBJ databases">
        <authorList>
            <person name="Varghese N."/>
            <person name="Submissions S."/>
        </authorList>
    </citation>
    <scope>NUCLEOTIDE SEQUENCE [LARGE SCALE GENOMIC DNA]</scope>
    <source>
        <strain evidence="8 9">DSM 17997</strain>
    </source>
</reference>
<evidence type="ECO:0000259" key="6">
    <source>
        <dbReference type="PROSITE" id="PS50045"/>
    </source>
</evidence>
<dbReference type="CDD" id="cd00009">
    <property type="entry name" value="AAA"/>
    <property type="match status" value="1"/>
</dbReference>
<dbReference type="InterPro" id="IPR027417">
    <property type="entry name" value="P-loop_NTPase"/>
</dbReference>
<dbReference type="SUPFAM" id="SSF52172">
    <property type="entry name" value="CheY-like"/>
    <property type="match status" value="1"/>
</dbReference>
<evidence type="ECO:0000313" key="9">
    <source>
        <dbReference type="Proteomes" id="UP000199663"/>
    </source>
</evidence>
<keyword evidence="3" id="KW-0805">Transcription regulation</keyword>
<dbReference type="InterPro" id="IPR011006">
    <property type="entry name" value="CheY-like_superfamily"/>
</dbReference>
<dbReference type="InterPro" id="IPR003593">
    <property type="entry name" value="AAA+_ATPase"/>
</dbReference>
<name>A0A1H3NP74_9BACT</name>
<dbReference type="InterPro" id="IPR002078">
    <property type="entry name" value="Sigma_54_int"/>
</dbReference>
<dbReference type="InterPro" id="IPR025944">
    <property type="entry name" value="Sigma_54_int_dom_CS"/>
</dbReference>
<evidence type="ECO:0000256" key="1">
    <source>
        <dbReference type="ARBA" id="ARBA00022741"/>
    </source>
</evidence>
<dbReference type="InterPro" id="IPR001789">
    <property type="entry name" value="Sig_transdc_resp-reg_receiver"/>
</dbReference>
<keyword evidence="4" id="KW-0804">Transcription</keyword>
<evidence type="ECO:0000313" key="8">
    <source>
        <dbReference type="EMBL" id="SDY90726.1"/>
    </source>
</evidence>
<keyword evidence="1" id="KW-0547">Nucleotide-binding</keyword>
<keyword evidence="9" id="KW-1185">Reference proteome</keyword>
<dbReference type="InterPro" id="IPR009057">
    <property type="entry name" value="Homeodomain-like_sf"/>
</dbReference>
<dbReference type="Proteomes" id="UP000199663">
    <property type="component" value="Unassembled WGS sequence"/>
</dbReference>
<dbReference type="Gene3D" id="3.40.50.300">
    <property type="entry name" value="P-loop containing nucleotide triphosphate hydrolases"/>
    <property type="match status" value="1"/>
</dbReference>
<organism evidence="8 9">
    <name type="scientific">Rhodonellum ikkaensis</name>
    <dbReference type="NCBI Taxonomy" id="336829"/>
    <lineage>
        <taxon>Bacteria</taxon>
        <taxon>Pseudomonadati</taxon>
        <taxon>Bacteroidota</taxon>
        <taxon>Cytophagia</taxon>
        <taxon>Cytophagales</taxon>
        <taxon>Cytophagaceae</taxon>
        <taxon>Rhodonellum</taxon>
    </lineage>
</organism>
<evidence type="ECO:0000256" key="2">
    <source>
        <dbReference type="ARBA" id="ARBA00022840"/>
    </source>
</evidence>
<dbReference type="Gene3D" id="1.10.8.60">
    <property type="match status" value="1"/>
</dbReference>
<dbReference type="SUPFAM" id="SSF52540">
    <property type="entry name" value="P-loop containing nucleoside triphosphate hydrolases"/>
    <property type="match status" value="1"/>
</dbReference>
<proteinExistence type="predicted"/>
<dbReference type="PROSITE" id="PS00688">
    <property type="entry name" value="SIGMA54_INTERACT_3"/>
    <property type="match status" value="1"/>
</dbReference>
<dbReference type="PANTHER" id="PTHR32071:SF81">
    <property type="entry name" value="PROPIONATE CATABOLISM OPERON REGULATORY PROTEIN"/>
    <property type="match status" value="1"/>
</dbReference>
<dbReference type="PRINTS" id="PR01590">
    <property type="entry name" value="HTHFIS"/>
</dbReference>
<dbReference type="PROSITE" id="PS00675">
    <property type="entry name" value="SIGMA54_INTERACT_1"/>
    <property type="match status" value="1"/>
</dbReference>
<dbReference type="PROSITE" id="PS50045">
    <property type="entry name" value="SIGMA54_INTERACT_4"/>
    <property type="match status" value="1"/>
</dbReference>
<keyword evidence="2" id="KW-0067">ATP-binding</keyword>
<dbReference type="SMART" id="SM00448">
    <property type="entry name" value="REC"/>
    <property type="match status" value="1"/>
</dbReference>
<dbReference type="SUPFAM" id="SSF46689">
    <property type="entry name" value="Homeodomain-like"/>
    <property type="match status" value="1"/>
</dbReference>
<evidence type="ECO:0000256" key="4">
    <source>
        <dbReference type="ARBA" id="ARBA00023163"/>
    </source>
</evidence>
<feature type="domain" description="Response regulatory" evidence="7">
    <location>
        <begin position="3"/>
        <end position="117"/>
    </location>
</feature>
<dbReference type="PROSITE" id="PS50110">
    <property type="entry name" value="RESPONSE_REGULATORY"/>
    <property type="match status" value="1"/>
</dbReference>
<dbReference type="Gene3D" id="3.40.50.2300">
    <property type="match status" value="1"/>
</dbReference>
<dbReference type="EMBL" id="FNQC01000003">
    <property type="protein sequence ID" value="SDY90726.1"/>
    <property type="molecule type" value="Genomic_DNA"/>
</dbReference>
<dbReference type="InterPro" id="IPR058031">
    <property type="entry name" value="AAA_lid_NorR"/>
</dbReference>
<comment type="caution">
    <text evidence="8">The sequence shown here is derived from an EMBL/GenBank/DDBJ whole genome shotgun (WGS) entry which is preliminary data.</text>
</comment>
<dbReference type="InterPro" id="IPR025662">
    <property type="entry name" value="Sigma_54_int_dom_ATP-bd_1"/>
</dbReference>
<dbReference type="Gene3D" id="1.10.10.60">
    <property type="entry name" value="Homeodomain-like"/>
    <property type="match status" value="1"/>
</dbReference>
<sequence>MIKILLVEDDLTYSRIIKNFLEKNNFSVDALTKIEDAKVYLDTHQPSLIITDFRLPDGTGLEVLRYSKEVLEDIPVLLITNYSDIRVAVKAMKMGAFEYILKPINPDELLLTVNEALEGANETPKKKKKSAPKSDEDYIVGKSDTSKHIEEHIQLVAPTDLTVIILGETGTGKEYIAKRIHRKSSRSHGQFVAIDCGALSKELAGSELFGHVKGSFTGALDNKIGHLEAAGGGTVFLDEVGNLSYDIQIKLLRALQERKIRKIGGNQEIPIDIRIIAATNEELLQQAKEGTFREDLYHRLNEFTITALPLRERKEDLMVFANQFLEQSNQKLGKNIKGFDADAVHIFEKYTWPGNLRELKNIVRRAVLLSQSEYIGINSLPRELIDEPVTKALEETSNVESADFKTSQMLQEKEMIIRVLQEVKYNKSKAAKTLGIDRKTLYNKMEKYGID</sequence>
<accession>A0A1H3NP74</accession>
<evidence type="ECO:0000256" key="3">
    <source>
        <dbReference type="ARBA" id="ARBA00023015"/>
    </source>
</evidence>